<evidence type="ECO:0000256" key="1">
    <source>
        <dbReference type="SAM" id="Phobius"/>
    </source>
</evidence>
<keyword evidence="1" id="KW-1133">Transmembrane helix</keyword>
<dbReference type="AlphaFoldDB" id="A0A0D0D990"/>
<dbReference type="Proteomes" id="UP000054538">
    <property type="component" value="Unassembled WGS sequence"/>
</dbReference>
<keyword evidence="3" id="KW-1185">Reference proteome</keyword>
<reference evidence="3" key="2">
    <citation type="submission" date="2015-01" db="EMBL/GenBank/DDBJ databases">
        <title>Evolutionary Origins and Diversification of the Mycorrhizal Mutualists.</title>
        <authorList>
            <consortium name="DOE Joint Genome Institute"/>
            <consortium name="Mycorrhizal Genomics Consortium"/>
            <person name="Kohler A."/>
            <person name="Kuo A."/>
            <person name="Nagy L.G."/>
            <person name="Floudas D."/>
            <person name="Copeland A."/>
            <person name="Barry K.W."/>
            <person name="Cichocki N."/>
            <person name="Veneault-Fourrey C."/>
            <person name="LaButti K."/>
            <person name="Lindquist E.A."/>
            <person name="Lipzen A."/>
            <person name="Lundell T."/>
            <person name="Morin E."/>
            <person name="Murat C."/>
            <person name="Riley R."/>
            <person name="Ohm R."/>
            <person name="Sun H."/>
            <person name="Tunlid A."/>
            <person name="Henrissat B."/>
            <person name="Grigoriev I.V."/>
            <person name="Hibbett D.S."/>
            <person name="Martin F."/>
        </authorList>
    </citation>
    <scope>NUCLEOTIDE SEQUENCE [LARGE SCALE GENOMIC DNA]</scope>
    <source>
        <strain evidence="3">Ve08.2h10</strain>
    </source>
</reference>
<accession>A0A0D0D990</accession>
<evidence type="ECO:0000313" key="3">
    <source>
        <dbReference type="Proteomes" id="UP000054538"/>
    </source>
</evidence>
<evidence type="ECO:0000313" key="2">
    <source>
        <dbReference type="EMBL" id="KIK93577.1"/>
    </source>
</evidence>
<gene>
    <name evidence="2" type="ORF">PAXRUDRAFT_828822</name>
</gene>
<dbReference type="EMBL" id="KN825173">
    <property type="protein sequence ID" value="KIK93577.1"/>
    <property type="molecule type" value="Genomic_DNA"/>
</dbReference>
<name>A0A0D0D990_9AGAM</name>
<protein>
    <submittedName>
        <fullName evidence="2">Uncharacterized protein</fullName>
    </submittedName>
</protein>
<feature type="transmembrane region" description="Helical" evidence="1">
    <location>
        <begin position="27"/>
        <end position="50"/>
    </location>
</feature>
<organism evidence="2 3">
    <name type="scientific">Paxillus rubicundulus Ve08.2h10</name>
    <dbReference type="NCBI Taxonomy" id="930991"/>
    <lineage>
        <taxon>Eukaryota</taxon>
        <taxon>Fungi</taxon>
        <taxon>Dikarya</taxon>
        <taxon>Basidiomycota</taxon>
        <taxon>Agaricomycotina</taxon>
        <taxon>Agaricomycetes</taxon>
        <taxon>Agaricomycetidae</taxon>
        <taxon>Boletales</taxon>
        <taxon>Paxilineae</taxon>
        <taxon>Paxillaceae</taxon>
        <taxon>Paxillus</taxon>
    </lineage>
</organism>
<dbReference type="HOGENOM" id="CLU_2923322_0_0_1"/>
<dbReference type="InParanoid" id="A0A0D0D990"/>
<proteinExistence type="predicted"/>
<keyword evidence="1" id="KW-0812">Transmembrane</keyword>
<keyword evidence="1" id="KW-0472">Membrane</keyword>
<reference evidence="2 3" key="1">
    <citation type="submission" date="2014-04" db="EMBL/GenBank/DDBJ databases">
        <authorList>
            <consortium name="DOE Joint Genome Institute"/>
            <person name="Kuo A."/>
            <person name="Kohler A."/>
            <person name="Jargeat P."/>
            <person name="Nagy L.G."/>
            <person name="Floudas D."/>
            <person name="Copeland A."/>
            <person name="Barry K.W."/>
            <person name="Cichocki N."/>
            <person name="Veneault-Fourrey C."/>
            <person name="LaButti K."/>
            <person name="Lindquist E.A."/>
            <person name="Lipzen A."/>
            <person name="Lundell T."/>
            <person name="Morin E."/>
            <person name="Murat C."/>
            <person name="Sun H."/>
            <person name="Tunlid A."/>
            <person name="Henrissat B."/>
            <person name="Grigoriev I.V."/>
            <person name="Hibbett D.S."/>
            <person name="Martin F."/>
            <person name="Nordberg H.P."/>
            <person name="Cantor M.N."/>
            <person name="Hua S.X."/>
        </authorList>
    </citation>
    <scope>NUCLEOTIDE SEQUENCE [LARGE SCALE GENOMIC DNA]</scope>
    <source>
        <strain evidence="2 3">Ve08.2h10</strain>
    </source>
</reference>
<sequence>MLVNSLLCPVLLGEGLFMLGAEGVTTVVLYLVAHSIFFIPCMLCTLTVLLPMDSSFGTLKH</sequence>